<dbReference type="AlphaFoldDB" id="A0A1G8KTL7"/>
<protein>
    <submittedName>
        <fullName evidence="1">Uncharacterized protein</fullName>
    </submittedName>
</protein>
<name>A0A1G8KTL7_9ACTN</name>
<evidence type="ECO:0000313" key="1">
    <source>
        <dbReference type="EMBL" id="SDI46845.1"/>
    </source>
</evidence>
<organism evidence="1 2">
    <name type="scientific">Sinosporangium album</name>
    <dbReference type="NCBI Taxonomy" id="504805"/>
    <lineage>
        <taxon>Bacteria</taxon>
        <taxon>Bacillati</taxon>
        <taxon>Actinomycetota</taxon>
        <taxon>Actinomycetes</taxon>
        <taxon>Streptosporangiales</taxon>
        <taxon>Streptosporangiaceae</taxon>
        <taxon>Sinosporangium</taxon>
    </lineage>
</organism>
<dbReference type="OrthoDB" id="3482025at2"/>
<dbReference type="Pfam" id="PF19760">
    <property type="entry name" value="DUF6247"/>
    <property type="match status" value="1"/>
</dbReference>
<evidence type="ECO:0000313" key="2">
    <source>
        <dbReference type="Proteomes" id="UP000198923"/>
    </source>
</evidence>
<gene>
    <name evidence="1" type="ORF">SAMN05421505_1558</name>
</gene>
<dbReference type="RefSeq" id="WP_093175939.1">
    <property type="nucleotide sequence ID" value="NZ_FNCN01000055.1"/>
</dbReference>
<keyword evidence="2" id="KW-1185">Reference proteome</keyword>
<accession>A0A1G8KTL7</accession>
<dbReference type="EMBL" id="FNCN01000055">
    <property type="protein sequence ID" value="SDI46845.1"/>
    <property type="molecule type" value="Genomic_DNA"/>
</dbReference>
<dbReference type="Proteomes" id="UP000198923">
    <property type="component" value="Unassembled WGS sequence"/>
</dbReference>
<sequence length="108" mass="12054">MSAQAAEAHGYGYDPEEILSVLPEAHHASFMADYREAMVAAAHETWRYRELQQVLKRWHLRAIMYSRPGHDQRAEEARTGAGGPWLAADEVATPVPGLMLADALTPRQ</sequence>
<dbReference type="InterPro" id="IPR046214">
    <property type="entry name" value="DUF6247"/>
</dbReference>
<dbReference type="STRING" id="504805.SAMN05421505_1558"/>
<reference evidence="1 2" key="1">
    <citation type="submission" date="2016-10" db="EMBL/GenBank/DDBJ databases">
        <authorList>
            <person name="de Groot N.N."/>
        </authorList>
    </citation>
    <scope>NUCLEOTIDE SEQUENCE [LARGE SCALE GENOMIC DNA]</scope>
    <source>
        <strain evidence="1 2">CPCC 201354</strain>
    </source>
</reference>
<proteinExistence type="predicted"/>